<feature type="domain" description="GPI inositol-deacylase winged helix" evidence="2">
    <location>
        <begin position="517"/>
        <end position="598"/>
    </location>
</feature>
<dbReference type="SUPFAM" id="SSF52540">
    <property type="entry name" value="P-loop containing nucleoside triphosphate hydrolases"/>
    <property type="match status" value="1"/>
</dbReference>
<evidence type="ECO:0000313" key="5">
    <source>
        <dbReference type="Proteomes" id="UP001301769"/>
    </source>
</evidence>
<dbReference type="AlphaFoldDB" id="A0AAN7B889"/>
<dbReference type="Pfam" id="PF22939">
    <property type="entry name" value="WHD_GPIID"/>
    <property type="match status" value="1"/>
</dbReference>
<evidence type="ECO:0000259" key="2">
    <source>
        <dbReference type="Pfam" id="PF22939"/>
    </source>
</evidence>
<evidence type="ECO:0008006" key="6">
    <source>
        <dbReference type="Google" id="ProtNLM"/>
    </source>
</evidence>
<feature type="domain" description="Nephrocystin 3-like N-terminal" evidence="3">
    <location>
        <begin position="212"/>
        <end position="374"/>
    </location>
</feature>
<comment type="caution">
    <text evidence="4">The sequence shown here is derived from an EMBL/GenBank/DDBJ whole genome shotgun (WGS) entry which is preliminary data.</text>
</comment>
<dbReference type="InterPro" id="IPR056884">
    <property type="entry name" value="NPHP3-like_N"/>
</dbReference>
<organism evidence="4 5">
    <name type="scientific">Rhypophila decipiens</name>
    <dbReference type="NCBI Taxonomy" id="261697"/>
    <lineage>
        <taxon>Eukaryota</taxon>
        <taxon>Fungi</taxon>
        <taxon>Dikarya</taxon>
        <taxon>Ascomycota</taxon>
        <taxon>Pezizomycotina</taxon>
        <taxon>Sordariomycetes</taxon>
        <taxon>Sordariomycetidae</taxon>
        <taxon>Sordariales</taxon>
        <taxon>Naviculisporaceae</taxon>
        <taxon>Rhypophila</taxon>
    </lineage>
</organism>
<dbReference type="PANTHER" id="PTHR10039:SF10">
    <property type="entry name" value="NACHT DOMAIN-CONTAINING PROTEIN"/>
    <property type="match status" value="1"/>
</dbReference>
<reference evidence="4" key="2">
    <citation type="submission" date="2023-05" db="EMBL/GenBank/DDBJ databases">
        <authorList>
            <consortium name="Lawrence Berkeley National Laboratory"/>
            <person name="Steindorff A."/>
            <person name="Hensen N."/>
            <person name="Bonometti L."/>
            <person name="Westerberg I."/>
            <person name="Brannstrom I.O."/>
            <person name="Guillou S."/>
            <person name="Cros-Aarteil S."/>
            <person name="Calhoun S."/>
            <person name="Haridas S."/>
            <person name="Kuo A."/>
            <person name="Mondo S."/>
            <person name="Pangilinan J."/>
            <person name="Riley R."/>
            <person name="Labutti K."/>
            <person name="Andreopoulos B."/>
            <person name="Lipzen A."/>
            <person name="Chen C."/>
            <person name="Yanf M."/>
            <person name="Daum C."/>
            <person name="Ng V."/>
            <person name="Clum A."/>
            <person name="Ohm R."/>
            <person name="Martin F."/>
            <person name="Silar P."/>
            <person name="Natvig D."/>
            <person name="Lalanne C."/>
            <person name="Gautier V."/>
            <person name="Ament-Velasquez S.L."/>
            <person name="Kruys A."/>
            <person name="Hutchinson M.I."/>
            <person name="Powell A.J."/>
            <person name="Barry K."/>
            <person name="Miller A.N."/>
            <person name="Grigoriev I.V."/>
            <person name="Debuchy R."/>
            <person name="Gladieux P."/>
            <person name="Thoren M.H."/>
            <person name="Johannesson H."/>
        </authorList>
    </citation>
    <scope>NUCLEOTIDE SEQUENCE</scope>
    <source>
        <strain evidence="4">PSN293</strain>
    </source>
</reference>
<dbReference type="InterPro" id="IPR027417">
    <property type="entry name" value="P-loop_NTPase"/>
</dbReference>
<dbReference type="EMBL" id="MU858104">
    <property type="protein sequence ID" value="KAK4213742.1"/>
    <property type="molecule type" value="Genomic_DNA"/>
</dbReference>
<keyword evidence="1" id="KW-0677">Repeat</keyword>
<protein>
    <recommendedName>
        <fullName evidence="6">NACHT domain-containing protein</fullName>
    </recommendedName>
</protein>
<evidence type="ECO:0000259" key="3">
    <source>
        <dbReference type="Pfam" id="PF24883"/>
    </source>
</evidence>
<proteinExistence type="predicted"/>
<evidence type="ECO:0000256" key="1">
    <source>
        <dbReference type="ARBA" id="ARBA00022737"/>
    </source>
</evidence>
<dbReference type="PANTHER" id="PTHR10039">
    <property type="entry name" value="AMELOGENIN"/>
    <property type="match status" value="1"/>
</dbReference>
<dbReference type="InterPro" id="IPR054471">
    <property type="entry name" value="GPIID_WHD"/>
</dbReference>
<dbReference type="Gene3D" id="3.40.50.300">
    <property type="entry name" value="P-loop containing nucleotide triphosphate hydrolases"/>
    <property type="match status" value="1"/>
</dbReference>
<dbReference type="Proteomes" id="UP001301769">
    <property type="component" value="Unassembled WGS sequence"/>
</dbReference>
<dbReference type="Pfam" id="PF24883">
    <property type="entry name" value="NPHP3_N"/>
    <property type="match status" value="1"/>
</dbReference>
<keyword evidence="5" id="KW-1185">Reference proteome</keyword>
<sequence>MPYATRMAMFLDRIQTLSRLGDFMVASSQNLLASGIWATIKTTLGMAVGSLSFFKNISELFLRIGRSSSITKELSEVFPSSKELHDLMCEYLIVLVTFCKDIVLVLKKPTLLQLTSSFIAFFDKEASKFETDLGQIALTIDRKVAVLTSQAQVEAASTLGRVGKKLAEWSDKSESKKQRDAVLLSTRVQEMLSPRSDQLRRTATWRRHRKKGTVRWILDDEKFRSWVQLNALWVNNILLVHGKLGSGKTVALANIVAELFHLQAEGSFFSKNIITYFFCNDDHLGSDTPEKIVRSILQQFISQLPDVSYSTTESTNHTRSQLERLHAECATPSLEEQLRLVKTLRPKKSRVFVILDGLDRYDNEMATRVLELILAWANDYVGEGRWLRACISFRTGSALAEIVHKVIEVHYDYDVSSGTSLAITASSQATEMKAFVDAEFERRRHIRTLDKDLEDIIRDVLVGASEGMYLWVALQIEALFPLHGTTLLSDSDVLKLLESPPKDLAEAFKNALNRISDRRYGSKIFQLIASAKRPLTLAELKVALHVKPGETDWSSITASMPQNERAIVGLCGGGLLEVDEEDDSVRFIHHSVSQYLQDVNSRSNPYCFANYEADIHMGFVCTTYLNYSIFDTSITTIDKTAITPDQLTRKVADAISSESSSMKADVTSRLIAAITRRRSPKPGGHQGQEVNIGQLLQRYLKPNLESTELMALADYAQEHWIWHSNRLWIHGKNDHLYRPLKRLLTSTPNHITLPWNSSGEPVLVVDQYPIPPNRPPEPTLPSSFPDSWGLPLPRQNEYRWLRWALSNRHFGVFYEYLTTLPNVGDGPSVRHQSLLQDVFRKVSTEWNKPDFVAVNNEEGRHPRDRPRFLELEPLGLFEAVFTEAIEYIRYKHPHVTDEIIQELQNIVTLDGCELVCLKPEDPRWKRYRAI</sequence>
<evidence type="ECO:0000313" key="4">
    <source>
        <dbReference type="EMBL" id="KAK4213742.1"/>
    </source>
</evidence>
<gene>
    <name evidence="4" type="ORF">QBC37DRAFT_422518</name>
</gene>
<name>A0AAN7B889_9PEZI</name>
<accession>A0AAN7B889</accession>
<reference evidence="4" key="1">
    <citation type="journal article" date="2023" name="Mol. Phylogenet. Evol.">
        <title>Genome-scale phylogeny and comparative genomics of the fungal order Sordariales.</title>
        <authorList>
            <person name="Hensen N."/>
            <person name="Bonometti L."/>
            <person name="Westerberg I."/>
            <person name="Brannstrom I.O."/>
            <person name="Guillou S."/>
            <person name="Cros-Aarteil S."/>
            <person name="Calhoun S."/>
            <person name="Haridas S."/>
            <person name="Kuo A."/>
            <person name="Mondo S."/>
            <person name="Pangilinan J."/>
            <person name="Riley R."/>
            <person name="LaButti K."/>
            <person name="Andreopoulos B."/>
            <person name="Lipzen A."/>
            <person name="Chen C."/>
            <person name="Yan M."/>
            <person name="Daum C."/>
            <person name="Ng V."/>
            <person name="Clum A."/>
            <person name="Steindorff A."/>
            <person name="Ohm R.A."/>
            <person name="Martin F."/>
            <person name="Silar P."/>
            <person name="Natvig D.O."/>
            <person name="Lalanne C."/>
            <person name="Gautier V."/>
            <person name="Ament-Velasquez S.L."/>
            <person name="Kruys A."/>
            <person name="Hutchinson M.I."/>
            <person name="Powell A.J."/>
            <person name="Barry K."/>
            <person name="Miller A.N."/>
            <person name="Grigoriev I.V."/>
            <person name="Debuchy R."/>
            <person name="Gladieux P."/>
            <person name="Hiltunen Thoren M."/>
            <person name="Johannesson H."/>
        </authorList>
    </citation>
    <scope>NUCLEOTIDE SEQUENCE</scope>
    <source>
        <strain evidence="4">PSN293</strain>
    </source>
</reference>